<evidence type="ECO:0000313" key="2">
    <source>
        <dbReference type="EMBL" id="CAG8827387.1"/>
    </source>
</evidence>
<feature type="region of interest" description="Disordered" evidence="1">
    <location>
        <begin position="1"/>
        <end position="25"/>
    </location>
</feature>
<feature type="region of interest" description="Disordered" evidence="1">
    <location>
        <begin position="38"/>
        <end position="59"/>
    </location>
</feature>
<evidence type="ECO:0000256" key="1">
    <source>
        <dbReference type="SAM" id="MobiDB-lite"/>
    </source>
</evidence>
<gene>
    <name evidence="2" type="ORF">DERYTH_LOCUS28283</name>
</gene>
<sequence length="104" mass="12282">QSNTKNLNHNEYIDRFEDNDEDNDEFLDNDCFENNDELLDNSDNMIENDDNNNNYSEDAIDDPEFYEEIENLESILINLFQAPKVNFDKPVHIPEPNININNIL</sequence>
<name>A0A9N9KGG2_9GLOM</name>
<reference evidence="2" key="1">
    <citation type="submission" date="2021-06" db="EMBL/GenBank/DDBJ databases">
        <authorList>
            <person name="Kallberg Y."/>
            <person name="Tangrot J."/>
            <person name="Rosling A."/>
        </authorList>
    </citation>
    <scope>NUCLEOTIDE SEQUENCE</scope>
    <source>
        <strain evidence="2">MA453B</strain>
    </source>
</reference>
<dbReference type="AlphaFoldDB" id="A0A9N9KGG2"/>
<feature type="non-terminal residue" evidence="2">
    <location>
        <position position="1"/>
    </location>
</feature>
<feature type="compositionally biased region" description="Acidic residues" evidence="1">
    <location>
        <begin position="38"/>
        <end position="50"/>
    </location>
</feature>
<dbReference type="Proteomes" id="UP000789405">
    <property type="component" value="Unassembled WGS sequence"/>
</dbReference>
<comment type="caution">
    <text evidence="2">The sequence shown here is derived from an EMBL/GenBank/DDBJ whole genome shotgun (WGS) entry which is preliminary data.</text>
</comment>
<dbReference type="EMBL" id="CAJVPY010069592">
    <property type="protein sequence ID" value="CAG8827387.1"/>
    <property type="molecule type" value="Genomic_DNA"/>
</dbReference>
<proteinExistence type="predicted"/>
<organism evidence="2 3">
    <name type="scientific">Dentiscutata erythropus</name>
    <dbReference type="NCBI Taxonomy" id="1348616"/>
    <lineage>
        <taxon>Eukaryota</taxon>
        <taxon>Fungi</taxon>
        <taxon>Fungi incertae sedis</taxon>
        <taxon>Mucoromycota</taxon>
        <taxon>Glomeromycotina</taxon>
        <taxon>Glomeromycetes</taxon>
        <taxon>Diversisporales</taxon>
        <taxon>Gigasporaceae</taxon>
        <taxon>Dentiscutata</taxon>
    </lineage>
</organism>
<protein>
    <submittedName>
        <fullName evidence="2">18191_t:CDS:1</fullName>
    </submittedName>
</protein>
<keyword evidence="3" id="KW-1185">Reference proteome</keyword>
<accession>A0A9N9KGG2</accession>
<evidence type="ECO:0000313" key="3">
    <source>
        <dbReference type="Proteomes" id="UP000789405"/>
    </source>
</evidence>